<accession>A0A066YI45</accession>
<dbReference type="Proteomes" id="UP000027178">
    <property type="component" value="Unassembled WGS sequence"/>
</dbReference>
<dbReference type="EMBL" id="JNBY01000160">
    <property type="protein sequence ID" value="KDN80822.1"/>
    <property type="molecule type" value="Genomic_DNA"/>
</dbReference>
<keyword evidence="2" id="KW-1185">Reference proteome</keyword>
<comment type="caution">
    <text evidence="1">The sequence shown here is derived from an EMBL/GenBank/DDBJ whole genome shotgun (WGS) entry which is preliminary data.</text>
</comment>
<sequence>MQQSIVRHRAILPAAPRARHLDCARTAGRRPGTRRAVPVRISAAASAWIAGRCEVPCGEGEERVGAG</sequence>
<dbReference type="AlphaFoldDB" id="A0A066YI45"/>
<name>A0A066YI45_9ACTN</name>
<reference evidence="1 2" key="1">
    <citation type="submission" date="2014-05" db="EMBL/GenBank/DDBJ databases">
        <title>Draft Genome Sequence of Kitasatospora cheerisanensis KCTC 2395.</title>
        <authorList>
            <person name="Nam D.H."/>
        </authorList>
    </citation>
    <scope>NUCLEOTIDE SEQUENCE [LARGE SCALE GENOMIC DNA]</scope>
    <source>
        <strain evidence="1 2">KCTC 2395</strain>
    </source>
</reference>
<gene>
    <name evidence="1" type="ORF">KCH_74570</name>
</gene>
<proteinExistence type="predicted"/>
<organism evidence="1 2">
    <name type="scientific">Kitasatospora cheerisanensis KCTC 2395</name>
    <dbReference type="NCBI Taxonomy" id="1348663"/>
    <lineage>
        <taxon>Bacteria</taxon>
        <taxon>Bacillati</taxon>
        <taxon>Actinomycetota</taxon>
        <taxon>Actinomycetes</taxon>
        <taxon>Kitasatosporales</taxon>
        <taxon>Streptomycetaceae</taxon>
        <taxon>Kitasatospora</taxon>
    </lineage>
</organism>
<dbReference type="HOGENOM" id="CLU_2806756_0_0_11"/>
<evidence type="ECO:0000313" key="1">
    <source>
        <dbReference type="EMBL" id="KDN80822.1"/>
    </source>
</evidence>
<evidence type="ECO:0000313" key="2">
    <source>
        <dbReference type="Proteomes" id="UP000027178"/>
    </source>
</evidence>
<protein>
    <submittedName>
        <fullName evidence="1">Uncharacterized protein</fullName>
    </submittedName>
</protein>
<dbReference type="PATRIC" id="fig|1348663.4.peg.7205"/>